<keyword evidence="6" id="KW-0067">ATP-binding</keyword>
<dbReference type="PANTHER" id="PTHR47634:SF9">
    <property type="entry name" value="PROTEIN KINASE DOMAIN-CONTAINING PROTEIN-RELATED"/>
    <property type="match status" value="1"/>
</dbReference>
<dbReference type="OrthoDB" id="5979581at2759"/>
<reference evidence="10" key="2">
    <citation type="journal article" date="2023" name="IMA Fungus">
        <title>Comparative genomic study of the Penicillium genus elucidates a diverse pangenome and 15 lateral gene transfer events.</title>
        <authorList>
            <person name="Petersen C."/>
            <person name="Sorensen T."/>
            <person name="Nielsen M.R."/>
            <person name="Sondergaard T.E."/>
            <person name="Sorensen J.L."/>
            <person name="Fitzpatrick D.A."/>
            <person name="Frisvad J.C."/>
            <person name="Nielsen K.L."/>
        </authorList>
    </citation>
    <scope>NUCLEOTIDE SEQUENCE</scope>
    <source>
        <strain evidence="10">IBT 29677</strain>
    </source>
</reference>
<dbReference type="PANTHER" id="PTHR47634">
    <property type="entry name" value="PROTEIN KINASE DOMAIN-CONTAINING PROTEIN-RELATED"/>
    <property type="match status" value="1"/>
</dbReference>
<sequence>MLSTLSWLRGRLWNTLLSPTISSFWGILDNLDVPRRVFPTTDFELVPDSEILEEEMFDHFHAGDYYPVRIGDVYKNGQYQVVGKLGLGVSEHRYVTLKIFARGDAGAWEAAVADHNKDSDEEGFGRESIRKVLDEFELPRDFGHNYCLVQELLGSSLADFLRVFGRVREPLVQSGIEQMLKGLCYLHLESFLIHADLKADHIMQLVTDPSDFTKFESAEFDDPTPRKFVYGIPIYKSRKFGKLDLWGVAKLCDFGNVIPGKAPAWHLIQGEPLFKGRELDPETNYVFHTNRCHQAEIVEILGSPPPDVLEKGAASEVFFDVDGNFKFEGADILRPVVNEYTGEYDYLGMDIRKRDLKYELTALEGESKERFLGFMSQALTWEPEKRISLDDMFFSPLVKSFR</sequence>
<evidence type="ECO:0000259" key="9">
    <source>
        <dbReference type="PROSITE" id="PS50011"/>
    </source>
</evidence>
<dbReference type="InterPro" id="IPR051334">
    <property type="entry name" value="SRPK"/>
</dbReference>
<evidence type="ECO:0000313" key="11">
    <source>
        <dbReference type="Proteomes" id="UP001147747"/>
    </source>
</evidence>
<keyword evidence="2 10" id="KW-0723">Serine/threonine-protein kinase</keyword>
<accession>A0A9X0BCU7</accession>
<reference evidence="10" key="1">
    <citation type="submission" date="2022-12" db="EMBL/GenBank/DDBJ databases">
        <authorList>
            <person name="Petersen C."/>
        </authorList>
    </citation>
    <scope>NUCLEOTIDE SEQUENCE</scope>
    <source>
        <strain evidence="10">IBT 29677</strain>
    </source>
</reference>
<comment type="catalytic activity">
    <reaction evidence="7">
        <text>L-threonyl-[protein] + ATP = O-phospho-L-threonyl-[protein] + ADP + H(+)</text>
        <dbReference type="Rhea" id="RHEA:46608"/>
        <dbReference type="Rhea" id="RHEA-COMP:11060"/>
        <dbReference type="Rhea" id="RHEA-COMP:11605"/>
        <dbReference type="ChEBI" id="CHEBI:15378"/>
        <dbReference type="ChEBI" id="CHEBI:30013"/>
        <dbReference type="ChEBI" id="CHEBI:30616"/>
        <dbReference type="ChEBI" id="CHEBI:61977"/>
        <dbReference type="ChEBI" id="CHEBI:456216"/>
        <dbReference type="EC" id="2.7.11.1"/>
    </reaction>
</comment>
<dbReference type="GO" id="GO:0004674">
    <property type="term" value="F:protein serine/threonine kinase activity"/>
    <property type="evidence" value="ECO:0007669"/>
    <property type="project" value="UniProtKB-KW"/>
</dbReference>
<protein>
    <recommendedName>
        <fullName evidence="1">non-specific serine/threonine protein kinase</fullName>
        <ecNumber evidence="1">2.7.11.1</ecNumber>
    </recommendedName>
</protein>
<comment type="catalytic activity">
    <reaction evidence="8">
        <text>L-seryl-[protein] + ATP = O-phospho-L-seryl-[protein] + ADP + H(+)</text>
        <dbReference type="Rhea" id="RHEA:17989"/>
        <dbReference type="Rhea" id="RHEA-COMP:9863"/>
        <dbReference type="Rhea" id="RHEA-COMP:11604"/>
        <dbReference type="ChEBI" id="CHEBI:15378"/>
        <dbReference type="ChEBI" id="CHEBI:29999"/>
        <dbReference type="ChEBI" id="CHEBI:30616"/>
        <dbReference type="ChEBI" id="CHEBI:83421"/>
        <dbReference type="ChEBI" id="CHEBI:456216"/>
        <dbReference type="EC" id="2.7.11.1"/>
    </reaction>
</comment>
<keyword evidence="3" id="KW-0808">Transferase</keyword>
<evidence type="ECO:0000313" key="10">
    <source>
        <dbReference type="EMBL" id="KAJ5408057.1"/>
    </source>
</evidence>
<proteinExistence type="predicted"/>
<dbReference type="GO" id="GO:0005737">
    <property type="term" value="C:cytoplasm"/>
    <property type="evidence" value="ECO:0007669"/>
    <property type="project" value="TreeGrafter"/>
</dbReference>
<name>A0A9X0BCU7_9EURO</name>
<evidence type="ECO:0000256" key="7">
    <source>
        <dbReference type="ARBA" id="ARBA00047899"/>
    </source>
</evidence>
<dbReference type="GO" id="GO:0005524">
    <property type="term" value="F:ATP binding"/>
    <property type="evidence" value="ECO:0007669"/>
    <property type="project" value="UniProtKB-KW"/>
</dbReference>
<dbReference type="GO" id="GO:0050684">
    <property type="term" value="P:regulation of mRNA processing"/>
    <property type="evidence" value="ECO:0007669"/>
    <property type="project" value="TreeGrafter"/>
</dbReference>
<evidence type="ECO:0000256" key="6">
    <source>
        <dbReference type="ARBA" id="ARBA00022840"/>
    </source>
</evidence>
<feature type="domain" description="Protein kinase" evidence="9">
    <location>
        <begin position="68"/>
        <end position="398"/>
    </location>
</feature>
<evidence type="ECO:0000256" key="2">
    <source>
        <dbReference type="ARBA" id="ARBA00022527"/>
    </source>
</evidence>
<dbReference type="SUPFAM" id="SSF56112">
    <property type="entry name" value="Protein kinase-like (PK-like)"/>
    <property type="match status" value="1"/>
</dbReference>
<dbReference type="InterPro" id="IPR000719">
    <property type="entry name" value="Prot_kinase_dom"/>
</dbReference>
<dbReference type="EMBL" id="JAPZBU010000004">
    <property type="protein sequence ID" value="KAJ5408057.1"/>
    <property type="molecule type" value="Genomic_DNA"/>
</dbReference>
<keyword evidence="11" id="KW-1185">Reference proteome</keyword>
<keyword evidence="5 10" id="KW-0418">Kinase</keyword>
<dbReference type="AlphaFoldDB" id="A0A9X0BCU7"/>
<organism evidence="10 11">
    <name type="scientific">Penicillium cosmopolitanum</name>
    <dbReference type="NCBI Taxonomy" id="1131564"/>
    <lineage>
        <taxon>Eukaryota</taxon>
        <taxon>Fungi</taxon>
        <taxon>Dikarya</taxon>
        <taxon>Ascomycota</taxon>
        <taxon>Pezizomycotina</taxon>
        <taxon>Eurotiomycetes</taxon>
        <taxon>Eurotiomycetidae</taxon>
        <taxon>Eurotiales</taxon>
        <taxon>Aspergillaceae</taxon>
        <taxon>Penicillium</taxon>
    </lineage>
</organism>
<evidence type="ECO:0000256" key="3">
    <source>
        <dbReference type="ARBA" id="ARBA00022679"/>
    </source>
</evidence>
<dbReference type="Gene3D" id="1.10.510.10">
    <property type="entry name" value="Transferase(Phosphotransferase) domain 1"/>
    <property type="match status" value="2"/>
</dbReference>
<dbReference type="Gene3D" id="3.30.200.20">
    <property type="entry name" value="Phosphorylase Kinase, domain 1"/>
    <property type="match status" value="1"/>
</dbReference>
<comment type="caution">
    <text evidence="10">The sequence shown here is derived from an EMBL/GenBank/DDBJ whole genome shotgun (WGS) entry which is preliminary data.</text>
</comment>
<dbReference type="GeneID" id="81365557"/>
<dbReference type="SMART" id="SM00220">
    <property type="entry name" value="S_TKc"/>
    <property type="match status" value="1"/>
</dbReference>
<dbReference type="RefSeq" id="XP_056492372.1">
    <property type="nucleotide sequence ID" value="XM_056626577.1"/>
</dbReference>
<dbReference type="InterPro" id="IPR011009">
    <property type="entry name" value="Kinase-like_dom_sf"/>
</dbReference>
<dbReference type="PROSITE" id="PS50011">
    <property type="entry name" value="PROTEIN_KINASE_DOM"/>
    <property type="match status" value="1"/>
</dbReference>
<evidence type="ECO:0000256" key="4">
    <source>
        <dbReference type="ARBA" id="ARBA00022741"/>
    </source>
</evidence>
<dbReference type="Proteomes" id="UP001147747">
    <property type="component" value="Unassembled WGS sequence"/>
</dbReference>
<dbReference type="EC" id="2.7.11.1" evidence="1"/>
<evidence type="ECO:0000256" key="8">
    <source>
        <dbReference type="ARBA" id="ARBA00048679"/>
    </source>
</evidence>
<dbReference type="GO" id="GO:0005634">
    <property type="term" value="C:nucleus"/>
    <property type="evidence" value="ECO:0007669"/>
    <property type="project" value="TreeGrafter"/>
</dbReference>
<evidence type="ECO:0000256" key="5">
    <source>
        <dbReference type="ARBA" id="ARBA00022777"/>
    </source>
</evidence>
<keyword evidence="4" id="KW-0547">Nucleotide-binding</keyword>
<gene>
    <name evidence="10" type="ORF">N7509_001940</name>
</gene>
<evidence type="ECO:0000256" key="1">
    <source>
        <dbReference type="ARBA" id="ARBA00012513"/>
    </source>
</evidence>
<dbReference type="GO" id="GO:0000245">
    <property type="term" value="P:spliceosomal complex assembly"/>
    <property type="evidence" value="ECO:0007669"/>
    <property type="project" value="TreeGrafter"/>
</dbReference>